<proteinExistence type="predicted"/>
<name>A0A2U1NMR6_ARTAN</name>
<dbReference type="PANTHER" id="PTHR33116">
    <property type="entry name" value="REVERSE TRANSCRIPTASE ZINC-BINDING DOMAIN-CONTAINING PROTEIN-RELATED-RELATED"/>
    <property type="match status" value="1"/>
</dbReference>
<keyword evidence="1" id="KW-0695">RNA-directed DNA polymerase</keyword>
<keyword evidence="2" id="KW-1185">Reference proteome</keyword>
<dbReference type="PANTHER" id="PTHR33116:SF78">
    <property type="entry name" value="OS12G0587133 PROTEIN"/>
    <property type="match status" value="1"/>
</dbReference>
<keyword evidence="1" id="KW-0548">Nucleotidyltransferase</keyword>
<evidence type="ECO:0000313" key="2">
    <source>
        <dbReference type="Proteomes" id="UP000245207"/>
    </source>
</evidence>
<keyword evidence="1" id="KW-0808">Transferase</keyword>
<protein>
    <submittedName>
        <fullName evidence="1">Reverse transcriptase domain, Reverse transcriptase zinc-binding domain protein</fullName>
    </submittedName>
</protein>
<organism evidence="1 2">
    <name type="scientific">Artemisia annua</name>
    <name type="common">Sweet wormwood</name>
    <dbReference type="NCBI Taxonomy" id="35608"/>
    <lineage>
        <taxon>Eukaryota</taxon>
        <taxon>Viridiplantae</taxon>
        <taxon>Streptophyta</taxon>
        <taxon>Embryophyta</taxon>
        <taxon>Tracheophyta</taxon>
        <taxon>Spermatophyta</taxon>
        <taxon>Magnoliopsida</taxon>
        <taxon>eudicotyledons</taxon>
        <taxon>Gunneridae</taxon>
        <taxon>Pentapetalae</taxon>
        <taxon>asterids</taxon>
        <taxon>campanulids</taxon>
        <taxon>Asterales</taxon>
        <taxon>Asteraceae</taxon>
        <taxon>Asteroideae</taxon>
        <taxon>Anthemideae</taxon>
        <taxon>Artemisiinae</taxon>
        <taxon>Artemisia</taxon>
    </lineage>
</organism>
<accession>A0A2U1NMR6</accession>
<comment type="caution">
    <text evidence="1">The sequence shown here is derived from an EMBL/GenBank/DDBJ whole genome shotgun (WGS) entry which is preliminary data.</text>
</comment>
<dbReference type="EMBL" id="PKPP01002509">
    <property type="protein sequence ID" value="PWA74799.1"/>
    <property type="molecule type" value="Genomic_DNA"/>
</dbReference>
<dbReference type="OrthoDB" id="1743609at2759"/>
<dbReference type="GO" id="GO:0003964">
    <property type="term" value="F:RNA-directed DNA polymerase activity"/>
    <property type="evidence" value="ECO:0007669"/>
    <property type="project" value="UniProtKB-KW"/>
</dbReference>
<dbReference type="AlphaFoldDB" id="A0A2U1NMR6"/>
<sequence>MEAFAGMFRKATFLNLFKGVKLPNGGPSLSHLLYADDALVLGDWSLDNVKTVNRLFTVFNICSGLKINFSKSNLFGLGVVNKEVEAMAKVLGCKMGNTLFVYLGVKVGANMNRISNWDPVVQVVRNRLSKWKASVLSIGGRATLIKSVLESIPTYYFSLFKAPAKVIANLESMIKNFLWEGDGTNKKIHWVAWLDVTRPKKQGGLGLPRLEWCNKSLLSKWIWRYREERNALWRSVLEAIHGSSRQWEAIPSNARLASNWNSLVRLEKQWKLGGQRISERIKGVIGDGKDVRFWLDIWVGLEPLKNTFPLLFMLESEKKCRVADRILASTDRGQFCWKWKRMPRTAEEVQQLVDCCRILNQIRLRAGRDSWLWLGHGSDTFSVAAVKKIVIQEEVQPTEVFFKWCKWVPRWRSKDEIFWWKSKDAVFVESLRRRWTTFLQNAGWRGKFGTLFRIGGKSLLYTLSRFGTYWLFTSTPKFPE</sequence>
<gene>
    <name evidence="1" type="ORF">CTI12_AA248410</name>
</gene>
<dbReference type="STRING" id="35608.A0A2U1NMR6"/>
<reference evidence="1 2" key="1">
    <citation type="journal article" date="2018" name="Mol. Plant">
        <title>The genome of Artemisia annua provides insight into the evolution of Asteraceae family and artemisinin biosynthesis.</title>
        <authorList>
            <person name="Shen Q."/>
            <person name="Zhang L."/>
            <person name="Liao Z."/>
            <person name="Wang S."/>
            <person name="Yan T."/>
            <person name="Shi P."/>
            <person name="Liu M."/>
            <person name="Fu X."/>
            <person name="Pan Q."/>
            <person name="Wang Y."/>
            <person name="Lv Z."/>
            <person name="Lu X."/>
            <person name="Zhang F."/>
            <person name="Jiang W."/>
            <person name="Ma Y."/>
            <person name="Chen M."/>
            <person name="Hao X."/>
            <person name="Li L."/>
            <person name="Tang Y."/>
            <person name="Lv G."/>
            <person name="Zhou Y."/>
            <person name="Sun X."/>
            <person name="Brodelius P.E."/>
            <person name="Rose J.K.C."/>
            <person name="Tang K."/>
        </authorList>
    </citation>
    <scope>NUCLEOTIDE SEQUENCE [LARGE SCALE GENOMIC DNA]</scope>
    <source>
        <strain evidence="2">cv. Huhao1</strain>
        <tissue evidence="1">Leaf</tissue>
    </source>
</reference>
<dbReference type="Proteomes" id="UP000245207">
    <property type="component" value="Unassembled WGS sequence"/>
</dbReference>
<evidence type="ECO:0000313" key="1">
    <source>
        <dbReference type="EMBL" id="PWA74799.1"/>
    </source>
</evidence>